<evidence type="ECO:0000256" key="3">
    <source>
        <dbReference type="ARBA" id="ARBA00022840"/>
    </source>
</evidence>
<keyword evidence="6" id="KW-1185">Reference proteome</keyword>
<dbReference type="EMBL" id="CP009249">
    <property type="protein sequence ID" value="APT93485.1"/>
    <property type="molecule type" value="Genomic_DNA"/>
</dbReference>
<dbReference type="GO" id="GO:0005524">
    <property type="term" value="F:ATP binding"/>
    <property type="evidence" value="ECO:0007669"/>
    <property type="project" value="UniProtKB-KW"/>
</dbReference>
<dbReference type="InterPro" id="IPR017911">
    <property type="entry name" value="MacB-like_ATP-bd"/>
</dbReference>
<keyword evidence="2" id="KW-0547">Nucleotide-binding</keyword>
<evidence type="ECO:0000256" key="2">
    <source>
        <dbReference type="ARBA" id="ARBA00022741"/>
    </source>
</evidence>
<dbReference type="CDD" id="cd03255">
    <property type="entry name" value="ABC_MJ0796_LolCDE_FtsE"/>
    <property type="match status" value="1"/>
</dbReference>
<keyword evidence="3 5" id="KW-0067">ATP-binding</keyword>
<sequence length="225" mass="23722">MILRDITMVYPDGDSTLTALDGVSLEVPSGEVAAITGESGSGKSTLLSIAAGLLSPTSGEVWVAGQRIDQLDDNGRARARLDHVGVIFQQPNLISSLGVRDQLLITDHMRGLKPRPERADELLALVGLEGMGARKMSKLSGGQRQRVNVARALMADPAVLVADEPTSALDSQLSQEITELLVRVTKELGTATVVVTHDMAVAAAADSSYHVADGKLFSKAKQDLG</sequence>
<dbReference type="InterPro" id="IPR017871">
    <property type="entry name" value="ABC_transporter-like_CS"/>
</dbReference>
<dbReference type="RefSeq" id="WP_075736122.1">
    <property type="nucleotide sequence ID" value="NZ_CP009249.1"/>
</dbReference>
<dbReference type="PROSITE" id="PS50893">
    <property type="entry name" value="ABC_TRANSPORTER_2"/>
    <property type="match status" value="1"/>
</dbReference>
<dbReference type="GO" id="GO:0022857">
    <property type="term" value="F:transmembrane transporter activity"/>
    <property type="evidence" value="ECO:0007669"/>
    <property type="project" value="TreeGrafter"/>
</dbReference>
<dbReference type="Pfam" id="PF00005">
    <property type="entry name" value="ABC_tran"/>
    <property type="match status" value="1"/>
</dbReference>
<dbReference type="PANTHER" id="PTHR24220">
    <property type="entry name" value="IMPORT ATP-BINDING PROTEIN"/>
    <property type="match status" value="1"/>
</dbReference>
<dbReference type="InterPro" id="IPR015854">
    <property type="entry name" value="ABC_transpr_LolD-like"/>
</dbReference>
<dbReference type="PROSITE" id="PS00211">
    <property type="entry name" value="ABC_TRANSPORTER_1"/>
    <property type="match status" value="1"/>
</dbReference>
<dbReference type="AlphaFoldDB" id="A0A1L7D5U8"/>
<dbReference type="SUPFAM" id="SSF52540">
    <property type="entry name" value="P-loop containing nucleoside triphosphate hydrolases"/>
    <property type="match status" value="1"/>
</dbReference>
<evidence type="ECO:0000256" key="1">
    <source>
        <dbReference type="ARBA" id="ARBA00022448"/>
    </source>
</evidence>
<dbReference type="SMART" id="SM00382">
    <property type="entry name" value="AAA"/>
    <property type="match status" value="1"/>
</dbReference>
<evidence type="ECO:0000259" key="4">
    <source>
        <dbReference type="PROSITE" id="PS50893"/>
    </source>
</evidence>
<feature type="domain" description="ABC transporter" evidence="4">
    <location>
        <begin position="1"/>
        <end position="224"/>
    </location>
</feature>
<dbReference type="KEGG" id="cpho:CPHO_11955"/>
<gene>
    <name evidence="5" type="ORF">CPHO_11955</name>
</gene>
<dbReference type="InterPro" id="IPR027417">
    <property type="entry name" value="P-loop_NTPase"/>
</dbReference>
<organism evidence="5 6">
    <name type="scientific">Corynebacterium phocae</name>
    <dbReference type="NCBI Taxonomy" id="161895"/>
    <lineage>
        <taxon>Bacteria</taxon>
        <taxon>Bacillati</taxon>
        <taxon>Actinomycetota</taxon>
        <taxon>Actinomycetes</taxon>
        <taxon>Mycobacteriales</taxon>
        <taxon>Corynebacteriaceae</taxon>
        <taxon>Corynebacterium</taxon>
    </lineage>
</organism>
<dbReference type="InterPro" id="IPR003439">
    <property type="entry name" value="ABC_transporter-like_ATP-bd"/>
</dbReference>
<dbReference type="GO" id="GO:0005886">
    <property type="term" value="C:plasma membrane"/>
    <property type="evidence" value="ECO:0007669"/>
    <property type="project" value="TreeGrafter"/>
</dbReference>
<evidence type="ECO:0000313" key="5">
    <source>
        <dbReference type="EMBL" id="APT93485.1"/>
    </source>
</evidence>
<proteinExistence type="predicted"/>
<dbReference type="STRING" id="161895.CPHO_11955"/>
<dbReference type="InterPro" id="IPR003593">
    <property type="entry name" value="AAA+_ATPase"/>
</dbReference>
<dbReference type="OrthoDB" id="9802264at2"/>
<accession>A0A1L7D5U8</accession>
<name>A0A1L7D5U8_9CORY</name>
<dbReference type="Proteomes" id="UP000185491">
    <property type="component" value="Chromosome"/>
</dbReference>
<dbReference type="PANTHER" id="PTHR24220:SF685">
    <property type="entry name" value="ABC TRANSPORTER RELATED"/>
    <property type="match status" value="1"/>
</dbReference>
<dbReference type="Gene3D" id="3.40.50.300">
    <property type="entry name" value="P-loop containing nucleotide triphosphate hydrolases"/>
    <property type="match status" value="1"/>
</dbReference>
<protein>
    <submittedName>
        <fullName evidence="5">ABC transporter ATP-binding protein</fullName>
    </submittedName>
</protein>
<keyword evidence="1" id="KW-0813">Transport</keyword>
<reference evidence="5 6" key="1">
    <citation type="submission" date="2014-08" db="EMBL/GenBank/DDBJ databases">
        <title>Complete genome sequence of Corynebacterium phocae M408/89/1(T)(=DSM 44612(T)), isolated from the common seal (Phoca vitulina).</title>
        <authorList>
            <person name="Ruckert C."/>
            <person name="Albersmeier A."/>
            <person name="Winkler A."/>
            <person name="Kalinowski J."/>
        </authorList>
    </citation>
    <scope>NUCLEOTIDE SEQUENCE [LARGE SCALE GENOMIC DNA]</scope>
    <source>
        <strain evidence="5 6">M408/89/1</strain>
    </source>
</reference>
<evidence type="ECO:0000313" key="6">
    <source>
        <dbReference type="Proteomes" id="UP000185491"/>
    </source>
</evidence>
<dbReference type="GO" id="GO:0016887">
    <property type="term" value="F:ATP hydrolysis activity"/>
    <property type="evidence" value="ECO:0007669"/>
    <property type="project" value="InterPro"/>
</dbReference>